<dbReference type="Gene3D" id="4.10.320.10">
    <property type="entry name" value="E3-binding domain"/>
    <property type="match status" value="1"/>
</dbReference>
<evidence type="ECO:0000256" key="1">
    <source>
        <dbReference type="ARBA" id="ARBA00007317"/>
    </source>
</evidence>
<dbReference type="InterPro" id="IPR004167">
    <property type="entry name" value="PSBD"/>
</dbReference>
<dbReference type="SUPFAM" id="SSF52777">
    <property type="entry name" value="CoA-dependent acyltransferases"/>
    <property type="match status" value="1"/>
</dbReference>
<keyword evidence="8" id="KW-1185">Reference proteome</keyword>
<dbReference type="FunFam" id="2.40.50.100:FF:000010">
    <property type="entry name" value="Acetyltransferase component of pyruvate dehydrogenase complex"/>
    <property type="match status" value="1"/>
</dbReference>
<dbReference type="InterPro" id="IPR045257">
    <property type="entry name" value="E2/Pdx1"/>
</dbReference>
<dbReference type="Gene3D" id="2.40.50.100">
    <property type="match status" value="1"/>
</dbReference>
<evidence type="ECO:0000256" key="2">
    <source>
        <dbReference type="ARBA" id="ARBA00022823"/>
    </source>
</evidence>
<feature type="compositionally biased region" description="Low complexity" evidence="4">
    <location>
        <begin position="121"/>
        <end position="136"/>
    </location>
</feature>
<evidence type="ECO:0000259" key="5">
    <source>
        <dbReference type="PROSITE" id="PS50968"/>
    </source>
</evidence>
<feature type="compositionally biased region" description="Basic and acidic residues" evidence="4">
    <location>
        <begin position="152"/>
        <end position="161"/>
    </location>
</feature>
<proteinExistence type="inferred from homology"/>
<gene>
    <name evidence="7" type="ORF">LPJ64_002756</name>
</gene>
<dbReference type="SUPFAM" id="SSF47005">
    <property type="entry name" value="Peripheral subunit-binding domain of 2-oxo acid dehydrogenase complex"/>
    <property type="match status" value="1"/>
</dbReference>
<dbReference type="Pfam" id="PF02817">
    <property type="entry name" value="E3_binding"/>
    <property type="match status" value="1"/>
</dbReference>
<comment type="caution">
    <text evidence="7">The sequence shown here is derived from an EMBL/GenBank/DDBJ whole genome shotgun (WGS) entry which is preliminary data.</text>
</comment>
<feature type="compositionally biased region" description="Low complexity" evidence="4">
    <location>
        <begin position="216"/>
        <end position="244"/>
    </location>
</feature>
<dbReference type="AlphaFoldDB" id="A0A9W7XLG3"/>
<dbReference type="PROSITE" id="PS00189">
    <property type="entry name" value="LIPOYL"/>
    <property type="match status" value="1"/>
</dbReference>
<dbReference type="PANTHER" id="PTHR23151">
    <property type="entry name" value="DIHYDROLIPOAMIDE ACETYL/SUCCINYL-TRANSFERASE-RELATED"/>
    <property type="match status" value="1"/>
</dbReference>
<dbReference type="Pfam" id="PF00364">
    <property type="entry name" value="Biotin_lipoyl"/>
    <property type="match status" value="1"/>
</dbReference>
<feature type="region of interest" description="Disordered" evidence="4">
    <location>
        <begin position="121"/>
        <end position="163"/>
    </location>
</feature>
<dbReference type="InterPro" id="IPR011053">
    <property type="entry name" value="Single_hybrid_motif"/>
</dbReference>
<keyword evidence="3" id="KW-0809">Transit peptide</keyword>
<evidence type="ECO:0000313" key="7">
    <source>
        <dbReference type="EMBL" id="KAJ1645672.1"/>
    </source>
</evidence>
<feature type="domain" description="Peripheral subunit-binding (PSBD)" evidence="6">
    <location>
        <begin position="165"/>
        <end position="203"/>
    </location>
</feature>
<dbReference type="InterPro" id="IPR000089">
    <property type="entry name" value="Biotin_lipoyl"/>
</dbReference>
<dbReference type="PANTHER" id="PTHR23151:SF82">
    <property type="entry name" value="PYRUVATE DEHYDROGENASE COMPLEX PROTEIN X COMPONENT, MITOCHONDRIAL"/>
    <property type="match status" value="1"/>
</dbReference>
<sequence length="468" mass="47404">MFARLSVARRAARAAATRFHTAAVNAEASQFTMPALSPTMTEGGIARWEKKEGESFSAGDLLLQIETDKAQMDVEAQDDGVLVKILAPEGIQGVKVNSPIAIIAEDGDDIASIDIGALSAKPAASSPAPSSSSASPAPKPVPAAKPSAAETADSHHHEDKSAQGVLAPAAAFAVHANHISNASEIQGSGPKGRILKGDVLKFLKDGKAIISKETKSAAQATTTAASSSKTASTTSTKKSSAAAPAVSSADSETAFLVQSLESSVLRHLASLELAKKSTTVQVPAEKLVKLVKANKSLSDSAFALRAAALALHQVPLTKEPNTRVGIAIEGSRAPTVVEIADASTTGVLDLAAAIKEAKKSGSAASSMPAVVLAAEGLYTPATLPANVTVLVVGKPHEVVSSVDAAAALDGALDELTGASVPTKQAHQSAKKSLSSAIDVSVISDSPAAAAAFAAKIKSFLSNPELLTF</sequence>
<reference evidence="7" key="1">
    <citation type="submission" date="2022-07" db="EMBL/GenBank/DDBJ databases">
        <title>Phylogenomic reconstructions and comparative analyses of Kickxellomycotina fungi.</title>
        <authorList>
            <person name="Reynolds N.K."/>
            <person name="Stajich J.E."/>
            <person name="Barry K."/>
            <person name="Grigoriev I.V."/>
            <person name="Crous P."/>
            <person name="Smith M.E."/>
        </authorList>
    </citation>
    <scope>NUCLEOTIDE SEQUENCE</scope>
    <source>
        <strain evidence="7">NBRC 105413</strain>
    </source>
</reference>
<dbReference type="GO" id="GO:0006086">
    <property type="term" value="P:pyruvate decarboxylation to acetyl-CoA"/>
    <property type="evidence" value="ECO:0007669"/>
    <property type="project" value="InterPro"/>
</dbReference>
<dbReference type="SUPFAM" id="SSF51230">
    <property type="entry name" value="Single hybrid motif"/>
    <property type="match status" value="1"/>
</dbReference>
<dbReference type="GO" id="GO:0004742">
    <property type="term" value="F:dihydrolipoyllysine-residue acetyltransferase activity"/>
    <property type="evidence" value="ECO:0007669"/>
    <property type="project" value="TreeGrafter"/>
</dbReference>
<name>A0A9W7XLG3_9FUNG</name>
<evidence type="ECO:0000313" key="8">
    <source>
        <dbReference type="Proteomes" id="UP001145021"/>
    </source>
</evidence>
<feature type="region of interest" description="Disordered" evidence="4">
    <location>
        <begin position="214"/>
        <end position="244"/>
    </location>
</feature>
<dbReference type="PROSITE" id="PS51826">
    <property type="entry name" value="PSBD"/>
    <property type="match status" value="1"/>
</dbReference>
<accession>A0A9W7XLG3</accession>
<organism evidence="7 8">
    <name type="scientific">Coemansia asiatica</name>
    <dbReference type="NCBI Taxonomy" id="1052880"/>
    <lineage>
        <taxon>Eukaryota</taxon>
        <taxon>Fungi</taxon>
        <taxon>Fungi incertae sedis</taxon>
        <taxon>Zoopagomycota</taxon>
        <taxon>Kickxellomycotina</taxon>
        <taxon>Kickxellomycetes</taxon>
        <taxon>Kickxellales</taxon>
        <taxon>Kickxellaceae</taxon>
        <taxon>Coemansia</taxon>
    </lineage>
</organism>
<keyword evidence="2" id="KW-0450">Lipoyl</keyword>
<comment type="similarity">
    <text evidence="1">Belongs to the 2-oxoacid dehydrogenase family.</text>
</comment>
<evidence type="ECO:0000256" key="4">
    <source>
        <dbReference type="SAM" id="MobiDB-lite"/>
    </source>
</evidence>
<evidence type="ECO:0000259" key="6">
    <source>
        <dbReference type="PROSITE" id="PS51826"/>
    </source>
</evidence>
<feature type="domain" description="Lipoyl-binding" evidence="5">
    <location>
        <begin position="28"/>
        <end position="104"/>
    </location>
</feature>
<dbReference type="InterPro" id="IPR036625">
    <property type="entry name" value="E3-bd_dom_sf"/>
</dbReference>
<dbReference type="CDD" id="cd06849">
    <property type="entry name" value="lipoyl_domain"/>
    <property type="match status" value="1"/>
</dbReference>
<dbReference type="GO" id="GO:0045254">
    <property type="term" value="C:pyruvate dehydrogenase complex"/>
    <property type="evidence" value="ECO:0007669"/>
    <property type="project" value="InterPro"/>
</dbReference>
<dbReference type="InterPro" id="IPR003016">
    <property type="entry name" value="2-oxoA_DH_lipoyl-BS"/>
</dbReference>
<evidence type="ECO:0000256" key="3">
    <source>
        <dbReference type="ARBA" id="ARBA00022946"/>
    </source>
</evidence>
<dbReference type="PROSITE" id="PS50968">
    <property type="entry name" value="BIOTINYL_LIPOYL"/>
    <property type="match status" value="1"/>
</dbReference>
<dbReference type="Proteomes" id="UP001145021">
    <property type="component" value="Unassembled WGS sequence"/>
</dbReference>
<dbReference type="EMBL" id="JANBOH010000094">
    <property type="protein sequence ID" value="KAJ1645672.1"/>
    <property type="molecule type" value="Genomic_DNA"/>
</dbReference>
<protein>
    <submittedName>
        <fullName evidence="7">Uncharacterized protein</fullName>
    </submittedName>
</protein>